<proteinExistence type="predicted"/>
<gene>
    <name evidence="1" type="ORF">S01H4_12516</name>
</gene>
<comment type="caution">
    <text evidence="1">The sequence shown here is derived from an EMBL/GenBank/DDBJ whole genome shotgun (WGS) entry which is preliminary data.</text>
</comment>
<accession>X0Z559</accession>
<evidence type="ECO:0000313" key="1">
    <source>
        <dbReference type="EMBL" id="GAG64500.1"/>
    </source>
</evidence>
<organism evidence="1">
    <name type="scientific">marine sediment metagenome</name>
    <dbReference type="NCBI Taxonomy" id="412755"/>
    <lineage>
        <taxon>unclassified sequences</taxon>
        <taxon>metagenomes</taxon>
        <taxon>ecological metagenomes</taxon>
    </lineage>
</organism>
<dbReference type="AlphaFoldDB" id="X0Z559"/>
<sequence>FFITPWEKIKISKIMGKNYQNLKKKRGDLQ</sequence>
<dbReference type="EMBL" id="BART01005337">
    <property type="protein sequence ID" value="GAG64500.1"/>
    <property type="molecule type" value="Genomic_DNA"/>
</dbReference>
<reference evidence="1" key="1">
    <citation type="journal article" date="2014" name="Front. Microbiol.">
        <title>High frequency of phylogenetically diverse reductive dehalogenase-homologous genes in deep subseafloor sedimentary metagenomes.</title>
        <authorList>
            <person name="Kawai M."/>
            <person name="Futagami T."/>
            <person name="Toyoda A."/>
            <person name="Takaki Y."/>
            <person name="Nishi S."/>
            <person name="Hori S."/>
            <person name="Arai W."/>
            <person name="Tsubouchi T."/>
            <person name="Morono Y."/>
            <person name="Uchiyama I."/>
            <person name="Ito T."/>
            <person name="Fujiyama A."/>
            <person name="Inagaki F."/>
            <person name="Takami H."/>
        </authorList>
    </citation>
    <scope>NUCLEOTIDE SEQUENCE</scope>
    <source>
        <strain evidence="1">Expedition CK06-06</strain>
    </source>
</reference>
<feature type="non-terminal residue" evidence="1">
    <location>
        <position position="1"/>
    </location>
</feature>
<protein>
    <submittedName>
        <fullName evidence="1">Uncharacterized protein</fullName>
    </submittedName>
</protein>
<name>X0Z559_9ZZZZ</name>